<sequence>MSMSGASPEPFLERWIERQYRDSASAMLRSFSAIDLVKSRPGFGTQVRAAKGSIIASPVLGAYDPDPDYFFHWFRDSAVVIESLRLLYEDGSIGDEAIAHLRDFAAFNLSLNTLDGRRLVDDKSWRGKAAADFVKFLRDDEDLAQAHGEAVVGETRVNPDGTLDISKWARPQHDGPPLRALALLGWVSAHRLDDRLAADLAALITGDLDFTMRHWRTPSYDIWEEERGLHYYTLRVSAAALEQGAAWLRSRNEHEFALACATESAAIRTLLDGYWLEDAQHFRSRVLSSGGRSDKELDIAIILSAIHGSDGAQAHSVHDGRMQSTFAQLEALFDRLYAINRGRPAGQGVAMGRYEGDVYYSGGAYFFSTLGAAEFCFKAARGSPKAQGWIERGDAFLQMVRAYTGAQGELSEQFDQNSGEQTSAKHLAWSYAALISTVAARRAALAAR</sequence>
<keyword evidence="6" id="KW-0326">Glycosidase</keyword>
<keyword evidence="5" id="KW-0119">Carbohydrate metabolism</keyword>
<dbReference type="AlphaFoldDB" id="I7Z8M9"/>
<organism evidence="9 10">
    <name type="scientific">Hydrocarboniphaga effusa AP103</name>
    <dbReference type="NCBI Taxonomy" id="1172194"/>
    <lineage>
        <taxon>Bacteria</taxon>
        <taxon>Pseudomonadati</taxon>
        <taxon>Pseudomonadota</taxon>
        <taxon>Gammaproteobacteria</taxon>
        <taxon>Nevskiales</taxon>
        <taxon>Nevskiaceae</taxon>
        <taxon>Hydrocarboniphaga</taxon>
    </lineage>
</organism>
<protein>
    <recommendedName>
        <fullName evidence="3">glucan 1,4-alpha-glucosidase</fullName>
        <ecNumber evidence="3">3.2.1.3</ecNumber>
    </recommendedName>
</protein>
<dbReference type="OrthoDB" id="5641212at2"/>
<evidence type="ECO:0000256" key="3">
    <source>
        <dbReference type="ARBA" id="ARBA00012593"/>
    </source>
</evidence>
<proteinExistence type="inferred from homology"/>
<evidence type="ECO:0000313" key="9">
    <source>
        <dbReference type="EMBL" id="EIT67992.1"/>
    </source>
</evidence>
<dbReference type="InterPro" id="IPR000165">
    <property type="entry name" value="Glucoamylase"/>
</dbReference>
<evidence type="ECO:0000256" key="5">
    <source>
        <dbReference type="ARBA" id="ARBA00023277"/>
    </source>
</evidence>
<feature type="domain" description="GH15-like" evidence="8">
    <location>
        <begin position="154"/>
        <end position="388"/>
    </location>
</feature>
<keyword evidence="7" id="KW-0624">Polysaccharide degradation</keyword>
<evidence type="ECO:0000256" key="6">
    <source>
        <dbReference type="ARBA" id="ARBA00023295"/>
    </source>
</evidence>
<evidence type="ECO:0000256" key="2">
    <source>
        <dbReference type="ARBA" id="ARBA00006188"/>
    </source>
</evidence>
<reference evidence="9 10" key="1">
    <citation type="journal article" date="2012" name="J. Bacteriol.">
        <title>Genome Sequence of n-Alkane-Degrading Hydrocarboniphaga effusa Strain AP103T (ATCC BAA-332T).</title>
        <authorList>
            <person name="Chang H.K."/>
            <person name="Zylstra G.J."/>
            <person name="Chae J.C."/>
        </authorList>
    </citation>
    <scope>NUCLEOTIDE SEQUENCE [LARGE SCALE GENOMIC DNA]</scope>
    <source>
        <strain evidence="9 10">AP103</strain>
    </source>
</reference>
<dbReference type="GO" id="GO:0004339">
    <property type="term" value="F:glucan 1,4-alpha-glucosidase activity"/>
    <property type="evidence" value="ECO:0007669"/>
    <property type="project" value="UniProtKB-EC"/>
</dbReference>
<evidence type="ECO:0000256" key="1">
    <source>
        <dbReference type="ARBA" id="ARBA00001863"/>
    </source>
</evidence>
<dbReference type="InterPro" id="IPR011613">
    <property type="entry name" value="GH15-like"/>
</dbReference>
<dbReference type="RefSeq" id="WP_007187362.1">
    <property type="nucleotide sequence ID" value="NZ_AKGD01000004.1"/>
</dbReference>
<dbReference type="InterPro" id="IPR008928">
    <property type="entry name" value="6-hairpin_glycosidase_sf"/>
</dbReference>
<evidence type="ECO:0000313" key="10">
    <source>
        <dbReference type="Proteomes" id="UP000003704"/>
    </source>
</evidence>
<keyword evidence="4" id="KW-0378">Hydrolase</keyword>
<comment type="catalytic activity">
    <reaction evidence="1">
        <text>Hydrolysis of terminal (1-&gt;4)-linked alpha-D-glucose residues successively from non-reducing ends of the chains with release of beta-D-glucose.</text>
        <dbReference type="EC" id="3.2.1.3"/>
    </reaction>
</comment>
<dbReference type="Gene3D" id="1.50.10.10">
    <property type="match status" value="1"/>
</dbReference>
<dbReference type="GO" id="GO:0000272">
    <property type="term" value="P:polysaccharide catabolic process"/>
    <property type="evidence" value="ECO:0007669"/>
    <property type="project" value="UniProtKB-KW"/>
</dbReference>
<evidence type="ECO:0000256" key="4">
    <source>
        <dbReference type="ARBA" id="ARBA00022801"/>
    </source>
</evidence>
<gene>
    <name evidence="9" type="ORF">WQQ_44270</name>
</gene>
<accession>I7Z8M9</accession>
<dbReference type="InterPro" id="IPR046966">
    <property type="entry name" value="Glucoamylase_active_site"/>
</dbReference>
<dbReference type="EMBL" id="AKGD01000004">
    <property type="protein sequence ID" value="EIT67992.1"/>
    <property type="molecule type" value="Genomic_DNA"/>
</dbReference>
<dbReference type="Pfam" id="PF00723">
    <property type="entry name" value="Glyco_hydro_15"/>
    <property type="match status" value="2"/>
</dbReference>
<dbReference type="STRING" id="1172194.WQQ_44270"/>
<evidence type="ECO:0000256" key="7">
    <source>
        <dbReference type="ARBA" id="ARBA00023326"/>
    </source>
</evidence>
<evidence type="ECO:0000259" key="8">
    <source>
        <dbReference type="Pfam" id="PF00723"/>
    </source>
</evidence>
<dbReference type="EC" id="3.2.1.3" evidence="3"/>
<dbReference type="SUPFAM" id="SSF48208">
    <property type="entry name" value="Six-hairpin glycosidases"/>
    <property type="match status" value="1"/>
</dbReference>
<dbReference type="Proteomes" id="UP000003704">
    <property type="component" value="Unassembled WGS sequence"/>
</dbReference>
<dbReference type="PATRIC" id="fig|1172194.4.peg.4292"/>
<dbReference type="PANTHER" id="PTHR31616:SF9">
    <property type="entry name" value="GLUCOAMYLASE, INTRACELLULAR SPORULATION-SPECIFIC"/>
    <property type="match status" value="1"/>
</dbReference>
<comment type="caution">
    <text evidence="9">The sequence shown here is derived from an EMBL/GenBank/DDBJ whole genome shotgun (WGS) entry which is preliminary data.</text>
</comment>
<comment type="similarity">
    <text evidence="2">Belongs to the glycosyl hydrolase 15 family.</text>
</comment>
<dbReference type="PANTHER" id="PTHR31616">
    <property type="entry name" value="TREHALASE"/>
    <property type="match status" value="1"/>
</dbReference>
<feature type="domain" description="GH15-like" evidence="8">
    <location>
        <begin position="392"/>
        <end position="437"/>
    </location>
</feature>
<keyword evidence="10" id="KW-1185">Reference proteome</keyword>
<name>I7Z8M9_9GAMM</name>
<dbReference type="InterPro" id="IPR012341">
    <property type="entry name" value="6hp_glycosidase-like_sf"/>
</dbReference>
<dbReference type="PRINTS" id="PR00736">
    <property type="entry name" value="GLHYDRLASE15"/>
</dbReference>
<dbReference type="PROSITE" id="PS00820">
    <property type="entry name" value="GLUCOAMYLASE"/>
    <property type="match status" value="1"/>
</dbReference>